<evidence type="ECO:0000313" key="3">
    <source>
        <dbReference type="Proteomes" id="UP000188481"/>
    </source>
</evidence>
<evidence type="ECO:0008006" key="4">
    <source>
        <dbReference type="Google" id="ProtNLM"/>
    </source>
</evidence>
<sequence length="183" mass="20522">MKKIIFYFFVFLLTACSSQIASEVKKEVNYNPKSEARIRLFGQNNYSTIIYTDGTRIQVGGIRAKTFTGTLSEIFSPLKSISIGIPKTDLIEKLAKSRSSIIAGLYYEEYVIPANRVYKVGTNYRDGGIGPVQISCDVNGGFYVQNNFDYEILADITSNKCVIQVLKIIQDNGKIKHEIVPLK</sequence>
<dbReference type="PROSITE" id="PS51257">
    <property type="entry name" value="PROKAR_LIPOPROTEIN"/>
    <property type="match status" value="1"/>
</dbReference>
<evidence type="ECO:0000313" key="2">
    <source>
        <dbReference type="EMBL" id="OOF50577.1"/>
    </source>
</evidence>
<comment type="caution">
    <text evidence="2">The sequence shown here is derived from an EMBL/GenBank/DDBJ whole genome shotgun (WGS) entry which is preliminary data.</text>
</comment>
<protein>
    <recommendedName>
        <fullName evidence="4">Lipoprotein</fullName>
    </recommendedName>
</protein>
<reference evidence="2 3" key="1">
    <citation type="submission" date="2016-10" db="EMBL/GenBank/DDBJ databases">
        <title>Rodentibacter gen. nov. and new species.</title>
        <authorList>
            <person name="Christensen H."/>
        </authorList>
    </citation>
    <scope>NUCLEOTIDE SEQUENCE [LARGE SCALE GENOMIC DNA]</scope>
    <source>
        <strain evidence="3">ppn416</strain>
    </source>
</reference>
<feature type="chain" id="PRO_5010716843" description="Lipoprotein" evidence="1">
    <location>
        <begin position="22"/>
        <end position="183"/>
    </location>
</feature>
<proteinExistence type="predicted"/>
<evidence type="ECO:0000256" key="1">
    <source>
        <dbReference type="SAM" id="SignalP"/>
    </source>
</evidence>
<gene>
    <name evidence="2" type="ORF">BKK54_05690</name>
</gene>
<dbReference type="STRING" id="1908264.BKK54_05690"/>
<dbReference type="AlphaFoldDB" id="A0A1V3J6M7"/>
<dbReference type="EMBL" id="MLHN01000009">
    <property type="protein sequence ID" value="OOF50577.1"/>
    <property type="molecule type" value="Genomic_DNA"/>
</dbReference>
<accession>A0A1V3J6M7</accession>
<keyword evidence="3" id="KW-1185">Reference proteome</keyword>
<keyword evidence="1" id="KW-0732">Signal</keyword>
<feature type="signal peptide" evidence="1">
    <location>
        <begin position="1"/>
        <end position="21"/>
    </location>
</feature>
<organism evidence="2 3">
    <name type="scientific">Rodentibacter genomosp. 1</name>
    <dbReference type="NCBI Taxonomy" id="1908264"/>
    <lineage>
        <taxon>Bacteria</taxon>
        <taxon>Pseudomonadati</taxon>
        <taxon>Pseudomonadota</taxon>
        <taxon>Gammaproteobacteria</taxon>
        <taxon>Pasteurellales</taxon>
        <taxon>Pasteurellaceae</taxon>
        <taxon>Rodentibacter</taxon>
    </lineage>
</organism>
<dbReference type="RefSeq" id="WP_158074620.1">
    <property type="nucleotide sequence ID" value="NZ_MLHN01000009.1"/>
</dbReference>
<name>A0A1V3J6M7_9PAST</name>
<dbReference type="Proteomes" id="UP000188481">
    <property type="component" value="Unassembled WGS sequence"/>
</dbReference>